<evidence type="ECO:0000313" key="1">
    <source>
        <dbReference type="EMBL" id="KAI7992961.1"/>
    </source>
</evidence>
<gene>
    <name evidence="1" type="ORF">LOK49_LG12G02764</name>
</gene>
<accession>A0ACC0FZZ4</accession>
<protein>
    <submittedName>
        <fullName evidence="1">Transcription initiation factor IIB-2</fullName>
    </submittedName>
</protein>
<reference evidence="1 2" key="1">
    <citation type="journal article" date="2022" name="Plant J.">
        <title>Chromosome-level genome of Camellia lanceoleosa provides a valuable resource for understanding genome evolution and self-incompatibility.</title>
        <authorList>
            <person name="Gong W."/>
            <person name="Xiao S."/>
            <person name="Wang L."/>
            <person name="Liao Z."/>
            <person name="Chang Y."/>
            <person name="Mo W."/>
            <person name="Hu G."/>
            <person name="Li W."/>
            <person name="Zhao G."/>
            <person name="Zhu H."/>
            <person name="Hu X."/>
            <person name="Ji K."/>
            <person name="Xiang X."/>
            <person name="Song Q."/>
            <person name="Yuan D."/>
            <person name="Jin S."/>
            <person name="Zhang L."/>
        </authorList>
    </citation>
    <scope>NUCLEOTIDE SEQUENCE [LARGE SCALE GENOMIC DNA]</scope>
    <source>
        <strain evidence="1">SQ_2022a</strain>
    </source>
</reference>
<dbReference type="EMBL" id="CM045770">
    <property type="protein sequence ID" value="KAI7992961.1"/>
    <property type="molecule type" value="Genomic_DNA"/>
</dbReference>
<evidence type="ECO:0000313" key="2">
    <source>
        <dbReference type="Proteomes" id="UP001060215"/>
    </source>
</evidence>
<organism evidence="1 2">
    <name type="scientific">Camellia lanceoleosa</name>
    <dbReference type="NCBI Taxonomy" id="1840588"/>
    <lineage>
        <taxon>Eukaryota</taxon>
        <taxon>Viridiplantae</taxon>
        <taxon>Streptophyta</taxon>
        <taxon>Embryophyta</taxon>
        <taxon>Tracheophyta</taxon>
        <taxon>Spermatophyta</taxon>
        <taxon>Magnoliopsida</taxon>
        <taxon>eudicotyledons</taxon>
        <taxon>Gunneridae</taxon>
        <taxon>Pentapetalae</taxon>
        <taxon>asterids</taxon>
        <taxon>Ericales</taxon>
        <taxon>Theaceae</taxon>
        <taxon>Camellia</taxon>
    </lineage>
</organism>
<proteinExistence type="predicted"/>
<keyword evidence="2" id="KW-1185">Reference proteome</keyword>
<dbReference type="Proteomes" id="UP001060215">
    <property type="component" value="Chromosome 13"/>
</dbReference>
<name>A0ACC0FZZ4_9ERIC</name>
<sequence>MDDIICTDCKRATEVVFDQSAGDTVCSECGLVLESRSVDETSEWRTFPSHESSSDRDPARVSDPVTPLLAGTGLFTFIPNTPAAARTGLRTRLLNPDSCIIMAFKDIGSMADRLGLAETTKDRACEIYKTLEDQKPNTTRNQVALLAACLYIACRNEGKPRTVKEICGVANGATKKEIGRAMEFIVKQLKMEMGESMGMGTIHAGDYLRRFCSNLGMSHEELKCVQETVQKVQQIDIRYFSFVCHD</sequence>
<comment type="caution">
    <text evidence="1">The sequence shown here is derived from an EMBL/GenBank/DDBJ whole genome shotgun (WGS) entry which is preliminary data.</text>
</comment>